<protein>
    <recommendedName>
        <fullName evidence="8">Probable membrane transporter protein</fullName>
    </recommendedName>
</protein>
<evidence type="ECO:0000256" key="7">
    <source>
        <dbReference type="ARBA" id="ARBA00023136"/>
    </source>
</evidence>
<dbReference type="PANTHER" id="PTHR30269:SF37">
    <property type="entry name" value="MEMBRANE TRANSPORTER PROTEIN"/>
    <property type="match status" value="1"/>
</dbReference>
<dbReference type="PANTHER" id="PTHR30269">
    <property type="entry name" value="TRANSMEMBRANE PROTEIN YFCA"/>
    <property type="match status" value="1"/>
</dbReference>
<feature type="transmembrane region" description="Helical" evidence="8">
    <location>
        <begin position="208"/>
        <end position="231"/>
    </location>
</feature>
<keyword evidence="4 8" id="KW-1003">Cell membrane</keyword>
<dbReference type="Pfam" id="PF01925">
    <property type="entry name" value="TauE"/>
    <property type="match status" value="1"/>
</dbReference>
<dbReference type="Proteomes" id="UP000002216">
    <property type="component" value="Chromosome"/>
</dbReference>
<dbReference type="InterPro" id="IPR002781">
    <property type="entry name" value="TM_pro_TauE-like"/>
</dbReference>
<comment type="subcellular location">
    <subcellularLocation>
        <location evidence="1 8">Cell membrane</location>
        <topology evidence="1 8">Multi-pass membrane protein</topology>
    </subcellularLocation>
</comment>
<evidence type="ECO:0000256" key="8">
    <source>
        <dbReference type="RuleBase" id="RU363041"/>
    </source>
</evidence>
<reference evidence="9 10" key="1">
    <citation type="journal article" date="2009" name="Stand. Genomic Sci.">
        <title>Complete genome sequence of Desulfomicrobium baculatum type strain (X).</title>
        <authorList>
            <person name="Copeland A."/>
            <person name="Spring S."/>
            <person name="Goker M."/>
            <person name="Schneider S."/>
            <person name="Lapidus A."/>
            <person name="Del Rio T.G."/>
            <person name="Tice H."/>
            <person name="Cheng J.F."/>
            <person name="Chen F."/>
            <person name="Nolan M."/>
            <person name="Bruce D."/>
            <person name="Goodwin L."/>
            <person name="Pitluck S."/>
            <person name="Ivanova N."/>
            <person name="Mavrommatis K."/>
            <person name="Ovchinnikova G."/>
            <person name="Pati A."/>
            <person name="Chen A."/>
            <person name="Palaniappan K."/>
            <person name="Land M."/>
            <person name="Hauser L."/>
            <person name="Chang Y.J."/>
            <person name="Jeffries C.C."/>
            <person name="Meincke L."/>
            <person name="Sims D."/>
            <person name="Brettin T."/>
            <person name="Detter J.C."/>
            <person name="Han C."/>
            <person name="Chain P."/>
            <person name="Bristow J."/>
            <person name="Eisen J.A."/>
            <person name="Markowitz V."/>
            <person name="Hugenholtz P."/>
            <person name="Kyrpides N.C."/>
            <person name="Klenk H.P."/>
            <person name="Lucas S."/>
        </authorList>
    </citation>
    <scope>NUCLEOTIDE SEQUENCE [LARGE SCALE GENOMIC DNA]</scope>
    <source>
        <strain evidence="10">DSM 4028 / VKM B-1378 / X</strain>
    </source>
</reference>
<evidence type="ECO:0000313" key="10">
    <source>
        <dbReference type="Proteomes" id="UP000002216"/>
    </source>
</evidence>
<evidence type="ECO:0000256" key="5">
    <source>
        <dbReference type="ARBA" id="ARBA00022692"/>
    </source>
</evidence>
<evidence type="ECO:0000256" key="6">
    <source>
        <dbReference type="ARBA" id="ARBA00022989"/>
    </source>
</evidence>
<feature type="transmembrane region" description="Helical" evidence="8">
    <location>
        <begin position="138"/>
        <end position="158"/>
    </location>
</feature>
<keyword evidence="7 8" id="KW-0472">Membrane</keyword>
<dbReference type="OrthoDB" id="5453605at2"/>
<accession>C7LRD3</accession>
<feature type="transmembrane region" description="Helical" evidence="8">
    <location>
        <begin position="39"/>
        <end position="62"/>
    </location>
</feature>
<evidence type="ECO:0000256" key="1">
    <source>
        <dbReference type="ARBA" id="ARBA00004651"/>
    </source>
</evidence>
<evidence type="ECO:0000256" key="3">
    <source>
        <dbReference type="ARBA" id="ARBA00022448"/>
    </source>
</evidence>
<feature type="transmembrane region" description="Helical" evidence="8">
    <location>
        <begin position="98"/>
        <end position="118"/>
    </location>
</feature>
<keyword evidence="5 8" id="KW-0812">Transmembrane</keyword>
<dbReference type="RefSeq" id="WP_015773376.1">
    <property type="nucleotide sequence ID" value="NC_013173.1"/>
</dbReference>
<dbReference type="AlphaFoldDB" id="C7LRD3"/>
<sequence>MDIDWIITLWSALVVLVATTVHGITGFGTGQITMGVLPFFRDAGSASIVVSIIVFITNVRVFWSVRDEFNWKDWLIPVAGLAAGLPIGIYLFGAWDEAQLRMAIGVVMIISAVVLLLLRQIKSIREWIKGTGWQPGWISGVLAGFLSGIFGGAVSIPGPPMIIYGAFLMETEYWTAKQMKAIFTSFFAANLLYRIVVLTSMGKMTTAIAVEALAIVPAAFFGAWLGIKLFTIMPRELFRWFIIAFIFVLGVLLSIGM</sequence>
<keyword evidence="10" id="KW-1185">Reference proteome</keyword>
<dbReference type="STRING" id="525897.Dbac_1175"/>
<feature type="transmembrane region" description="Helical" evidence="8">
    <location>
        <begin position="74"/>
        <end position="92"/>
    </location>
</feature>
<evidence type="ECO:0000256" key="4">
    <source>
        <dbReference type="ARBA" id="ARBA00022475"/>
    </source>
</evidence>
<gene>
    <name evidence="9" type="ordered locus">Dbac_1175</name>
</gene>
<organism evidence="9 10">
    <name type="scientific">Desulfomicrobium baculatum (strain DSM 4028 / VKM B-1378 / X)</name>
    <name type="common">Desulfovibrio baculatus</name>
    <dbReference type="NCBI Taxonomy" id="525897"/>
    <lineage>
        <taxon>Bacteria</taxon>
        <taxon>Pseudomonadati</taxon>
        <taxon>Thermodesulfobacteriota</taxon>
        <taxon>Desulfovibrionia</taxon>
        <taxon>Desulfovibrionales</taxon>
        <taxon>Desulfomicrobiaceae</taxon>
        <taxon>Desulfomicrobium</taxon>
    </lineage>
</organism>
<dbReference type="KEGG" id="dba:Dbac_1175"/>
<comment type="similarity">
    <text evidence="2 8">Belongs to the 4-toluene sulfonate uptake permease (TSUP) (TC 2.A.102) family.</text>
</comment>
<evidence type="ECO:0000256" key="2">
    <source>
        <dbReference type="ARBA" id="ARBA00009142"/>
    </source>
</evidence>
<keyword evidence="6 8" id="KW-1133">Transmembrane helix</keyword>
<name>C7LRD3_DESBD</name>
<feature type="transmembrane region" description="Helical" evidence="8">
    <location>
        <begin position="237"/>
        <end position="255"/>
    </location>
</feature>
<feature type="transmembrane region" description="Helical" evidence="8">
    <location>
        <begin position="178"/>
        <end position="196"/>
    </location>
</feature>
<evidence type="ECO:0000313" key="9">
    <source>
        <dbReference type="EMBL" id="ACU89279.1"/>
    </source>
</evidence>
<dbReference type="InterPro" id="IPR052017">
    <property type="entry name" value="TSUP"/>
</dbReference>
<dbReference type="HOGENOM" id="CLU_054750_1_2_7"/>
<proteinExistence type="inferred from homology"/>
<dbReference type="EMBL" id="CP001629">
    <property type="protein sequence ID" value="ACU89279.1"/>
    <property type="molecule type" value="Genomic_DNA"/>
</dbReference>
<dbReference type="eggNOG" id="COG0730">
    <property type="taxonomic scope" value="Bacteria"/>
</dbReference>
<dbReference type="GO" id="GO:0005886">
    <property type="term" value="C:plasma membrane"/>
    <property type="evidence" value="ECO:0007669"/>
    <property type="project" value="UniProtKB-SubCell"/>
</dbReference>
<keyword evidence="3" id="KW-0813">Transport</keyword>